<gene>
    <name evidence="1" type="ORF">E1283_18890</name>
</gene>
<reference evidence="1 2" key="1">
    <citation type="submission" date="2019-03" db="EMBL/GenBank/DDBJ databases">
        <title>Draft genome sequences of novel Actinobacteria.</title>
        <authorList>
            <person name="Sahin N."/>
            <person name="Ay H."/>
            <person name="Saygin H."/>
        </authorList>
    </citation>
    <scope>NUCLEOTIDE SEQUENCE [LARGE SCALE GENOMIC DNA]</scope>
    <source>
        <strain evidence="1 2">DSM 41900</strain>
    </source>
</reference>
<dbReference type="RefSeq" id="WP_132819263.1">
    <property type="nucleotide sequence ID" value="NZ_SMKI01000196.1"/>
</dbReference>
<organism evidence="1 2">
    <name type="scientific">Streptomyces hainanensis</name>
    <dbReference type="NCBI Taxonomy" id="402648"/>
    <lineage>
        <taxon>Bacteria</taxon>
        <taxon>Bacillati</taxon>
        <taxon>Actinomycetota</taxon>
        <taxon>Actinomycetes</taxon>
        <taxon>Kitasatosporales</taxon>
        <taxon>Streptomycetaceae</taxon>
        <taxon>Streptomyces</taxon>
    </lineage>
</organism>
<accession>A0A4R4T8J0</accession>
<dbReference type="Proteomes" id="UP000295345">
    <property type="component" value="Unassembled WGS sequence"/>
</dbReference>
<sequence length="787" mass="88251">MSADLDVKDPRLQRLNALRLMIRDCVLEDGYRFPARFAEAVVLSETGREWFDHVMATVPDLSPGDAKAAVFAEFVVGRDLTFSLAETDFELARQVIGEEVRNRRIHYPWVFGRALDDAYIRFYGNTPQSYLGHSESLELLRTVPQGVFQVADVTVGPLGMLLVPEYRSLPPTTCGPAIECLDPGCVTVHHSRLMTGDTPSGDAYREIIPQVAVDMALARRVMDLYLPDDEHLRTDNRWGLPWLLTNGLSEAERRTLLVSLLGDNTDGVREFVGRHLGRELADQPATRIAETVDGPVLFQLLLTVTDGSLVLKLEEAIADGRIHVARTETRRPIRSKHENGGYFGSECQASRLGVRFVPRNVEVAPVALKHLITSLYAGDAREDLDWRLRTVPGNDAMTRLDGYLRTTPPREVIARLILDDRALLLAAFRELRYGMFRLPRTPDEESELIDRMLWKLGYPQDTPDSPDTAVRQFGAQLTGLLLTSTGPSSPVDRAEDVRSVGINLFTALERLLTSTLRFVCWALLSDPYPDERNRRFVFRRSWADRSLAETMSDPAGVPVGFDYDPAGRNSLGVLIQAFRVLATKCEQVLEREGDFVRDEARVPFFAARASSVYTFPFLHTRLVLDLSHDSRQSLLAALRNFASALETGRVVEVRNSLVHDGDDFPTAARIRDACAMVGKGLDILVEHGLLPTIYTCVGQSVDTYRRKVMLMTDGAGHTVQLGSPSELDQCELPPYERPQIILTGARLALTGEPMRMRYEEETEFTRMWDDYLARASRAGDIQDLHPE</sequence>
<evidence type="ECO:0000313" key="2">
    <source>
        <dbReference type="Proteomes" id="UP000295345"/>
    </source>
</evidence>
<keyword evidence="2" id="KW-1185">Reference proteome</keyword>
<dbReference type="AlphaFoldDB" id="A0A4R4T8J0"/>
<dbReference type="EMBL" id="SMKI01000196">
    <property type="protein sequence ID" value="TDC73548.1"/>
    <property type="molecule type" value="Genomic_DNA"/>
</dbReference>
<evidence type="ECO:0000313" key="1">
    <source>
        <dbReference type="EMBL" id="TDC73548.1"/>
    </source>
</evidence>
<protein>
    <submittedName>
        <fullName evidence="1">Uncharacterized protein</fullName>
    </submittedName>
</protein>
<dbReference type="OrthoDB" id="5174398at2"/>
<comment type="caution">
    <text evidence="1">The sequence shown here is derived from an EMBL/GenBank/DDBJ whole genome shotgun (WGS) entry which is preliminary data.</text>
</comment>
<name>A0A4R4T8J0_9ACTN</name>
<proteinExistence type="predicted"/>